<dbReference type="Pfam" id="PF13193">
    <property type="entry name" value="AMP-binding_C"/>
    <property type="match status" value="1"/>
</dbReference>
<dbReference type="Proteomes" id="UP000019109">
    <property type="component" value="Unassembled WGS sequence"/>
</dbReference>
<dbReference type="EMBL" id="BAVR01000118">
    <property type="protein sequence ID" value="GAE90962.1"/>
    <property type="molecule type" value="Genomic_DNA"/>
</dbReference>
<dbReference type="PANTHER" id="PTHR43605:SF10">
    <property type="entry name" value="ACYL-COA SYNTHETASE MEDIUM CHAIN FAMILY MEMBER 3"/>
    <property type="match status" value="1"/>
</dbReference>
<dbReference type="AlphaFoldDB" id="W4VCN6"/>
<comment type="caution">
    <text evidence="7">The sequence shown here is derived from an EMBL/GenBank/DDBJ whole genome shotgun (WGS) entry which is preliminary data.</text>
</comment>
<evidence type="ECO:0000313" key="7">
    <source>
        <dbReference type="EMBL" id="GAE90962.1"/>
    </source>
</evidence>
<evidence type="ECO:0000256" key="1">
    <source>
        <dbReference type="ARBA" id="ARBA00006432"/>
    </source>
</evidence>
<evidence type="ECO:0000256" key="3">
    <source>
        <dbReference type="ARBA" id="ARBA00022741"/>
    </source>
</evidence>
<name>W4VCN6_9FIRM</name>
<keyword evidence="2 7" id="KW-0436">Ligase</keyword>
<dbReference type="FunFam" id="3.30.300.30:FF:000005">
    <property type="entry name" value="Acyl-coenzyme A synthetase ACSM5, mitochondrial"/>
    <property type="match status" value="1"/>
</dbReference>
<feature type="domain" description="AMP-binding enzyme C-terminal" evidence="6">
    <location>
        <begin position="462"/>
        <end position="540"/>
    </location>
</feature>
<dbReference type="GO" id="GO:0015645">
    <property type="term" value="F:fatty acid ligase activity"/>
    <property type="evidence" value="ECO:0007669"/>
    <property type="project" value="TreeGrafter"/>
</dbReference>
<sequence>MLLEKYLSKVNFDSYEDFIQNFKLNIPENFNFAYDVVDEIASKTPDKIAIVWCDENGNEATFTFGQLKEYSDRTANFFKKAGIKKGDPVMLILKRRYEFWFAILALHKIGAICIPATHLLTTKDIIYRNNAADIKMIVCVAEDEVIKHVEESLEKSPSVMAKALIGKDKEGWYNFNKEIENESPDFERPTGEDAPTNDSIMLLYFTSGTTGMPKMVSHDFTYPLGHIVTAKYWQNVIDGGLHLTVADTGWAKAVWGKIYGQWLAGSAVFVYDYDKFVPKELLEVICKYGVTTFCAPPTIYRFFIKEDLSKYDFSKLKYCTVAGEPLNPEVYNQFYKATGIRLMEGYGQTELTVTLGTFPWMEPKPGSMGKPSAGYEIDLLDENGNSCEVGEEGQVVIRTDKIKPVGMFGGYYRDKELTNKVWHDDIYYTGDMAWRDEDGYYWFVGRADDVIKSSGYRIGPFEVESALLEHPAVLECAITAVPDPIRGQIVKATVVLAKNYTPGDDLVKELQDHVKKVTAPYKYPRIIEFVDELPKTISGKIRRVEIRAKDQSK</sequence>
<protein>
    <submittedName>
        <fullName evidence="7">Acyl-coenzyme A synthetase/AMP-(Fatty) acid ligase</fullName>
    </submittedName>
</protein>
<feature type="domain" description="AMP-dependent synthetase/ligase" evidence="5">
    <location>
        <begin position="38"/>
        <end position="412"/>
    </location>
</feature>
<dbReference type="InterPro" id="IPR051087">
    <property type="entry name" value="Mitochondrial_ACSM"/>
</dbReference>
<dbReference type="Gene3D" id="3.30.300.30">
    <property type="match status" value="1"/>
</dbReference>
<dbReference type="GO" id="GO:0005524">
    <property type="term" value="F:ATP binding"/>
    <property type="evidence" value="ECO:0007669"/>
    <property type="project" value="UniProtKB-KW"/>
</dbReference>
<dbReference type="PROSITE" id="PS00455">
    <property type="entry name" value="AMP_BINDING"/>
    <property type="match status" value="1"/>
</dbReference>
<dbReference type="GO" id="GO:0016405">
    <property type="term" value="F:CoA-ligase activity"/>
    <property type="evidence" value="ECO:0007669"/>
    <property type="project" value="UniProtKB-ARBA"/>
</dbReference>
<organism evidence="7 8">
    <name type="scientific">Acetivibrio straminisolvens JCM 21531</name>
    <dbReference type="NCBI Taxonomy" id="1294263"/>
    <lineage>
        <taxon>Bacteria</taxon>
        <taxon>Bacillati</taxon>
        <taxon>Bacillota</taxon>
        <taxon>Clostridia</taxon>
        <taxon>Eubacteriales</taxon>
        <taxon>Oscillospiraceae</taxon>
        <taxon>Acetivibrio</taxon>
    </lineage>
</organism>
<evidence type="ECO:0000259" key="5">
    <source>
        <dbReference type="Pfam" id="PF00501"/>
    </source>
</evidence>
<comment type="similarity">
    <text evidence="1">Belongs to the ATP-dependent AMP-binding enzyme family.</text>
</comment>
<dbReference type="GO" id="GO:0006637">
    <property type="term" value="P:acyl-CoA metabolic process"/>
    <property type="evidence" value="ECO:0007669"/>
    <property type="project" value="TreeGrafter"/>
</dbReference>
<dbReference type="InterPro" id="IPR042099">
    <property type="entry name" value="ANL_N_sf"/>
</dbReference>
<evidence type="ECO:0000313" key="8">
    <source>
        <dbReference type="Proteomes" id="UP000019109"/>
    </source>
</evidence>
<dbReference type="InterPro" id="IPR020845">
    <property type="entry name" value="AMP-binding_CS"/>
</dbReference>
<gene>
    <name evidence="7" type="ORF">JCM21531_4627</name>
</gene>
<keyword evidence="3" id="KW-0547">Nucleotide-binding</keyword>
<dbReference type="InterPro" id="IPR000873">
    <property type="entry name" value="AMP-dep_synth/lig_dom"/>
</dbReference>
<dbReference type="SUPFAM" id="SSF56801">
    <property type="entry name" value="Acetyl-CoA synthetase-like"/>
    <property type="match status" value="1"/>
</dbReference>
<dbReference type="STRING" id="1294263.JCM21531_4627"/>
<reference evidence="7" key="1">
    <citation type="journal article" date="2014" name="Genome Announc.">
        <title>Draft Genome Sequence of Clostridium straminisolvens Strain JCM 21531T, Isolated from a Cellulose-Degrading Bacterial Community.</title>
        <authorList>
            <person name="Yuki M."/>
            <person name="Oshima K."/>
            <person name="Suda W."/>
            <person name="Sakamoto M."/>
            <person name="Kitamura K."/>
            <person name="Iida T."/>
            <person name="Hattori M."/>
            <person name="Ohkuma M."/>
        </authorList>
    </citation>
    <scope>NUCLEOTIDE SEQUENCE [LARGE SCALE GENOMIC DNA]</scope>
    <source>
        <strain evidence="7">JCM 21531</strain>
    </source>
</reference>
<keyword evidence="8" id="KW-1185">Reference proteome</keyword>
<evidence type="ECO:0000259" key="6">
    <source>
        <dbReference type="Pfam" id="PF13193"/>
    </source>
</evidence>
<dbReference type="InterPro" id="IPR045851">
    <property type="entry name" value="AMP-bd_C_sf"/>
</dbReference>
<dbReference type="PANTHER" id="PTHR43605">
    <property type="entry name" value="ACYL-COENZYME A SYNTHETASE"/>
    <property type="match status" value="1"/>
</dbReference>
<dbReference type="GO" id="GO:0006633">
    <property type="term" value="P:fatty acid biosynthetic process"/>
    <property type="evidence" value="ECO:0007669"/>
    <property type="project" value="TreeGrafter"/>
</dbReference>
<dbReference type="GO" id="GO:0004321">
    <property type="term" value="F:fatty-acyl-CoA synthase activity"/>
    <property type="evidence" value="ECO:0007669"/>
    <property type="project" value="TreeGrafter"/>
</dbReference>
<keyword evidence="4" id="KW-0067">ATP-binding</keyword>
<dbReference type="Gene3D" id="3.40.50.12780">
    <property type="entry name" value="N-terminal domain of ligase-like"/>
    <property type="match status" value="1"/>
</dbReference>
<dbReference type="Pfam" id="PF00501">
    <property type="entry name" value="AMP-binding"/>
    <property type="match status" value="1"/>
</dbReference>
<proteinExistence type="inferred from homology"/>
<evidence type="ECO:0000256" key="4">
    <source>
        <dbReference type="ARBA" id="ARBA00022840"/>
    </source>
</evidence>
<dbReference type="InterPro" id="IPR025110">
    <property type="entry name" value="AMP-bd_C"/>
</dbReference>
<evidence type="ECO:0000256" key="2">
    <source>
        <dbReference type="ARBA" id="ARBA00022598"/>
    </source>
</evidence>
<accession>W4VCN6</accession>